<keyword evidence="7 12" id="KW-0997">Cell inner membrane</keyword>
<keyword evidence="8 12" id="KW-0812">Transmembrane</keyword>
<dbReference type="GO" id="GO:0005886">
    <property type="term" value="C:plasma membrane"/>
    <property type="evidence" value="ECO:0007669"/>
    <property type="project" value="UniProtKB-SubCell"/>
</dbReference>
<feature type="transmembrane region" description="Helical" evidence="12">
    <location>
        <begin position="12"/>
        <end position="31"/>
    </location>
</feature>
<evidence type="ECO:0000256" key="3">
    <source>
        <dbReference type="ARBA" id="ARBA00008741"/>
    </source>
</evidence>
<dbReference type="NCBIfam" id="TIGR03141">
    <property type="entry name" value="cytochro_ccmD"/>
    <property type="match status" value="1"/>
</dbReference>
<dbReference type="RefSeq" id="WP_126421729.1">
    <property type="nucleotide sequence ID" value="NZ_AP018827.1"/>
</dbReference>
<comment type="function">
    <text evidence="1 12">Required for the export of heme to the periplasm for the biogenesis of c-type cytochromes.</text>
</comment>
<reference evidence="14" key="2">
    <citation type="journal article" date="2017" name="Plant Physiol. Biochem.">
        <title>Differential oxidative and antioxidative response of duckweed Lemna minor toward plant growth promoting/inhibiting bacteria.</title>
        <authorList>
            <person name="Ishizawa H."/>
            <person name="Kuroda M."/>
            <person name="Morikawa M."/>
            <person name="Ike M."/>
        </authorList>
    </citation>
    <scope>NUCLEOTIDE SEQUENCE [LARGE SCALE GENOMIC DNA]</scope>
    <source>
        <strain evidence="14">M6</strain>
    </source>
</reference>
<dbReference type="GO" id="GO:0017004">
    <property type="term" value="P:cytochrome complex assembly"/>
    <property type="evidence" value="ECO:0007669"/>
    <property type="project" value="UniProtKB-KW"/>
</dbReference>
<evidence type="ECO:0000256" key="7">
    <source>
        <dbReference type="ARBA" id="ARBA00022519"/>
    </source>
</evidence>
<evidence type="ECO:0000313" key="13">
    <source>
        <dbReference type="EMBL" id="BBF80987.1"/>
    </source>
</evidence>
<evidence type="ECO:0000256" key="4">
    <source>
        <dbReference type="ARBA" id="ARBA00016461"/>
    </source>
</evidence>
<dbReference type="GO" id="GO:0015886">
    <property type="term" value="P:heme transport"/>
    <property type="evidence" value="ECO:0007669"/>
    <property type="project" value="InterPro"/>
</dbReference>
<gene>
    <name evidence="13" type="ORF">EM6_1581</name>
</gene>
<keyword evidence="9 12" id="KW-0201">Cytochrome c-type biogenesis</keyword>
<evidence type="ECO:0000256" key="8">
    <source>
        <dbReference type="ARBA" id="ARBA00022692"/>
    </source>
</evidence>
<reference evidence="14" key="1">
    <citation type="journal article" date="2017" name="Biotechnol. Biofuels">
        <title>Evaluation of environmental bacterial communities as a factor affecting the growth of duckweed Lemna minor.</title>
        <authorList>
            <person name="Ishizawa H."/>
            <person name="Kuroda M."/>
            <person name="Morikawa M."/>
            <person name="Ike M."/>
        </authorList>
    </citation>
    <scope>NUCLEOTIDE SEQUENCE [LARGE SCALE GENOMIC DNA]</scope>
    <source>
        <strain evidence="14">M6</strain>
    </source>
</reference>
<organism evidence="13 14">
    <name type="scientific">Asticcacaulis excentricus</name>
    <dbReference type="NCBI Taxonomy" id="78587"/>
    <lineage>
        <taxon>Bacteria</taxon>
        <taxon>Pseudomonadati</taxon>
        <taxon>Pseudomonadota</taxon>
        <taxon>Alphaproteobacteria</taxon>
        <taxon>Caulobacterales</taxon>
        <taxon>Caulobacteraceae</taxon>
        <taxon>Asticcacaulis</taxon>
    </lineage>
</organism>
<comment type="similarity">
    <text evidence="3 12">Belongs to the CcmD/CycX/HelD family.</text>
</comment>
<comment type="subcellular location">
    <subcellularLocation>
        <location evidence="2 12">Cell inner membrane</location>
        <topology evidence="2 12">Single-pass membrane protein</topology>
    </subcellularLocation>
</comment>
<keyword evidence="6 12" id="KW-1003">Cell membrane</keyword>
<dbReference type="EMBL" id="AP018827">
    <property type="protein sequence ID" value="BBF80987.1"/>
    <property type="molecule type" value="Genomic_DNA"/>
</dbReference>
<evidence type="ECO:0000313" key="14">
    <source>
        <dbReference type="Proteomes" id="UP000278756"/>
    </source>
</evidence>
<proteinExistence type="inferred from homology"/>
<keyword evidence="11 12" id="KW-0472">Membrane</keyword>
<sequence>MDLDMGKYAFFVWGSYGVTALALLSLTVLSVRAHRDRAAKLKALQETLAAEKAQKEDA</sequence>
<name>A0A3G9G2P7_9CAUL</name>
<evidence type="ECO:0000256" key="9">
    <source>
        <dbReference type="ARBA" id="ARBA00022748"/>
    </source>
</evidence>
<protein>
    <recommendedName>
        <fullName evidence="4 12">Heme exporter protein D</fullName>
    </recommendedName>
</protein>
<dbReference type="Proteomes" id="UP000278756">
    <property type="component" value="Chromosome 1"/>
</dbReference>
<evidence type="ECO:0000256" key="1">
    <source>
        <dbReference type="ARBA" id="ARBA00002442"/>
    </source>
</evidence>
<evidence type="ECO:0000256" key="5">
    <source>
        <dbReference type="ARBA" id="ARBA00022448"/>
    </source>
</evidence>
<evidence type="ECO:0000256" key="6">
    <source>
        <dbReference type="ARBA" id="ARBA00022475"/>
    </source>
</evidence>
<evidence type="ECO:0000256" key="10">
    <source>
        <dbReference type="ARBA" id="ARBA00022989"/>
    </source>
</evidence>
<evidence type="ECO:0000256" key="11">
    <source>
        <dbReference type="ARBA" id="ARBA00023136"/>
    </source>
</evidence>
<dbReference type="InterPro" id="IPR007078">
    <property type="entry name" value="Haem_export_protD_CcmD"/>
</dbReference>
<evidence type="ECO:0000256" key="12">
    <source>
        <dbReference type="RuleBase" id="RU363101"/>
    </source>
</evidence>
<keyword evidence="5 12" id="KW-0813">Transport</keyword>
<dbReference type="AlphaFoldDB" id="A0A3G9G2P7"/>
<keyword evidence="10 12" id="KW-1133">Transmembrane helix</keyword>
<evidence type="ECO:0000256" key="2">
    <source>
        <dbReference type="ARBA" id="ARBA00004377"/>
    </source>
</evidence>
<accession>A0A3G9G2P7</accession>
<dbReference type="Pfam" id="PF04995">
    <property type="entry name" value="CcmD"/>
    <property type="match status" value="1"/>
</dbReference>